<name>A0ABT0SGL0_9GAMM</name>
<accession>A0ABT0SGL0</accession>
<organism evidence="2 3">
    <name type="scientific">Stenotrophomonas mori</name>
    <dbReference type="NCBI Taxonomy" id="2871096"/>
    <lineage>
        <taxon>Bacteria</taxon>
        <taxon>Pseudomonadati</taxon>
        <taxon>Pseudomonadota</taxon>
        <taxon>Gammaproteobacteria</taxon>
        <taxon>Lysobacterales</taxon>
        <taxon>Lysobacteraceae</taxon>
        <taxon>Stenotrophomonas</taxon>
    </lineage>
</organism>
<sequence>MDFIAQLIAALINPIEGGFFRKTGYLKLIICGVFIGALISAIINTYGFFSMRGSGGDLLSYYASFNGIFSILVFPLGGGVLFFVIKWFSLQCQEQSGWSGRYKK</sequence>
<dbReference type="Proteomes" id="UP001431235">
    <property type="component" value="Unassembled WGS sequence"/>
</dbReference>
<gene>
    <name evidence="2" type="ORF">K5L01_07350</name>
</gene>
<proteinExistence type="predicted"/>
<feature type="transmembrane region" description="Helical" evidence="1">
    <location>
        <begin position="61"/>
        <end position="85"/>
    </location>
</feature>
<keyword evidence="1" id="KW-0812">Transmembrane</keyword>
<evidence type="ECO:0000256" key="1">
    <source>
        <dbReference type="SAM" id="Phobius"/>
    </source>
</evidence>
<evidence type="ECO:0000313" key="2">
    <source>
        <dbReference type="EMBL" id="MCL7714453.1"/>
    </source>
</evidence>
<evidence type="ECO:0000313" key="3">
    <source>
        <dbReference type="Proteomes" id="UP001431235"/>
    </source>
</evidence>
<feature type="transmembrane region" description="Helical" evidence="1">
    <location>
        <begin position="28"/>
        <end position="49"/>
    </location>
</feature>
<comment type="caution">
    <text evidence="2">The sequence shown here is derived from an EMBL/GenBank/DDBJ whole genome shotgun (WGS) entry which is preliminary data.</text>
</comment>
<keyword evidence="1" id="KW-1133">Transmembrane helix</keyword>
<dbReference type="RefSeq" id="WP_250063300.1">
    <property type="nucleotide sequence ID" value="NZ_JAIKTS010000001.1"/>
</dbReference>
<keyword evidence="3" id="KW-1185">Reference proteome</keyword>
<keyword evidence="1" id="KW-0472">Membrane</keyword>
<protein>
    <submittedName>
        <fullName evidence="2">Uncharacterized protein</fullName>
    </submittedName>
</protein>
<reference evidence="2 3" key="1">
    <citation type="submission" date="2021-08" db="EMBL/GenBank/DDBJ databases">
        <title>Novel members of of the genus Stenotrophomonas from differernt environment.</title>
        <authorList>
            <person name="Deng Y."/>
        </authorList>
    </citation>
    <scope>NUCLEOTIDE SEQUENCE [LARGE SCALE GENOMIC DNA]</scope>
    <source>
        <strain evidence="2 3">CPCC 101365</strain>
    </source>
</reference>
<dbReference type="EMBL" id="JAIKTS010000001">
    <property type="protein sequence ID" value="MCL7714453.1"/>
    <property type="molecule type" value="Genomic_DNA"/>
</dbReference>